<accession>A0A8J3X2J2</accession>
<sequence>MRAKRGDRAVPPPRPGGYALRFATNDAAKGWEELCRQAAANTRAAYDAIEVDPCPNPPTPRHHPLKGRLATDTHAGKLLAQWQYEVTSGGRIWYLVDHETRTCWIKHAGTGHPKLTE</sequence>
<organism evidence="1 2">
    <name type="scientific">Planosporangium mesophilum</name>
    <dbReference type="NCBI Taxonomy" id="689768"/>
    <lineage>
        <taxon>Bacteria</taxon>
        <taxon>Bacillati</taxon>
        <taxon>Actinomycetota</taxon>
        <taxon>Actinomycetes</taxon>
        <taxon>Micromonosporales</taxon>
        <taxon>Micromonosporaceae</taxon>
        <taxon>Planosporangium</taxon>
    </lineage>
</organism>
<comment type="caution">
    <text evidence="1">The sequence shown here is derived from an EMBL/GenBank/DDBJ whole genome shotgun (WGS) entry which is preliminary data.</text>
</comment>
<name>A0A8J3X2J2_9ACTN</name>
<keyword evidence="2" id="KW-1185">Reference proteome</keyword>
<gene>
    <name evidence="1" type="ORF">Pme01_51340</name>
</gene>
<evidence type="ECO:0000313" key="2">
    <source>
        <dbReference type="Proteomes" id="UP000599074"/>
    </source>
</evidence>
<evidence type="ECO:0000313" key="1">
    <source>
        <dbReference type="EMBL" id="GII25537.1"/>
    </source>
</evidence>
<dbReference type="Proteomes" id="UP000599074">
    <property type="component" value="Unassembled WGS sequence"/>
</dbReference>
<reference evidence="1" key="1">
    <citation type="submission" date="2021-01" db="EMBL/GenBank/DDBJ databases">
        <title>Whole genome shotgun sequence of Planosporangium mesophilum NBRC 109066.</title>
        <authorList>
            <person name="Komaki H."/>
            <person name="Tamura T."/>
        </authorList>
    </citation>
    <scope>NUCLEOTIDE SEQUENCE</scope>
    <source>
        <strain evidence="1">NBRC 109066</strain>
    </source>
</reference>
<dbReference type="EMBL" id="BOON01000053">
    <property type="protein sequence ID" value="GII25537.1"/>
    <property type="molecule type" value="Genomic_DNA"/>
</dbReference>
<dbReference type="AlphaFoldDB" id="A0A8J3X2J2"/>
<protein>
    <submittedName>
        <fullName evidence="1">Uncharacterized protein</fullName>
    </submittedName>
</protein>
<proteinExistence type="predicted"/>